<keyword evidence="3" id="KW-0597">Phosphoprotein</keyword>
<dbReference type="Gene3D" id="1.20.5.1930">
    <property type="match status" value="1"/>
</dbReference>
<dbReference type="InterPro" id="IPR036890">
    <property type="entry name" value="HATPase_C_sf"/>
</dbReference>
<evidence type="ECO:0000256" key="2">
    <source>
        <dbReference type="ARBA" id="ARBA00012438"/>
    </source>
</evidence>
<protein>
    <recommendedName>
        <fullName evidence="2">histidine kinase</fullName>
        <ecNumber evidence="2">2.7.13.3</ecNumber>
    </recommendedName>
</protein>
<dbReference type="Proteomes" id="UP000248806">
    <property type="component" value="Unassembled WGS sequence"/>
</dbReference>
<feature type="domain" description="Histidine kinase/HSP90-like ATPase" evidence="11">
    <location>
        <begin position="310"/>
        <end position="397"/>
    </location>
</feature>
<feature type="transmembrane region" description="Helical" evidence="10">
    <location>
        <begin position="12"/>
        <end position="33"/>
    </location>
</feature>
<keyword evidence="6 13" id="KW-0418">Kinase</keyword>
<name>A0A326UAP5_THEHA</name>
<feature type="domain" description="Signal transduction histidine kinase subgroup 3 dimerisation and phosphoacceptor" evidence="12">
    <location>
        <begin position="202"/>
        <end position="268"/>
    </location>
</feature>
<keyword evidence="10" id="KW-0472">Membrane</keyword>
<dbReference type="GO" id="GO:0016020">
    <property type="term" value="C:membrane"/>
    <property type="evidence" value="ECO:0007669"/>
    <property type="project" value="InterPro"/>
</dbReference>
<gene>
    <name evidence="13" type="ORF">EI42_01830</name>
</gene>
<evidence type="ECO:0000256" key="3">
    <source>
        <dbReference type="ARBA" id="ARBA00022553"/>
    </source>
</evidence>
<keyword evidence="8" id="KW-0902">Two-component regulatory system</keyword>
<comment type="catalytic activity">
    <reaction evidence="1">
        <text>ATP + protein L-histidine = ADP + protein N-phospho-L-histidine.</text>
        <dbReference type="EC" id="2.7.13.3"/>
    </reaction>
</comment>
<feature type="coiled-coil region" evidence="9">
    <location>
        <begin position="166"/>
        <end position="200"/>
    </location>
</feature>
<dbReference type="Pfam" id="PF07730">
    <property type="entry name" value="HisKA_3"/>
    <property type="match status" value="1"/>
</dbReference>
<evidence type="ECO:0000313" key="13">
    <source>
        <dbReference type="EMBL" id="PZW32738.1"/>
    </source>
</evidence>
<evidence type="ECO:0000256" key="4">
    <source>
        <dbReference type="ARBA" id="ARBA00022679"/>
    </source>
</evidence>
<evidence type="ECO:0000256" key="9">
    <source>
        <dbReference type="SAM" id="Coils"/>
    </source>
</evidence>
<organism evidence="13 14">
    <name type="scientific">Thermosporothrix hazakensis</name>
    <dbReference type="NCBI Taxonomy" id="644383"/>
    <lineage>
        <taxon>Bacteria</taxon>
        <taxon>Bacillati</taxon>
        <taxon>Chloroflexota</taxon>
        <taxon>Ktedonobacteria</taxon>
        <taxon>Ktedonobacterales</taxon>
        <taxon>Thermosporotrichaceae</taxon>
        <taxon>Thermosporothrix</taxon>
    </lineage>
</organism>
<dbReference type="Pfam" id="PF02518">
    <property type="entry name" value="HATPase_c"/>
    <property type="match status" value="1"/>
</dbReference>
<keyword evidence="10" id="KW-1133">Transmembrane helix</keyword>
<dbReference type="GO" id="GO:0005524">
    <property type="term" value="F:ATP binding"/>
    <property type="evidence" value="ECO:0007669"/>
    <property type="project" value="UniProtKB-KW"/>
</dbReference>
<evidence type="ECO:0000256" key="6">
    <source>
        <dbReference type="ARBA" id="ARBA00022777"/>
    </source>
</evidence>
<dbReference type="RefSeq" id="WP_170142487.1">
    <property type="nucleotide sequence ID" value="NZ_BIFX01000002.1"/>
</dbReference>
<keyword evidence="14" id="KW-1185">Reference proteome</keyword>
<dbReference type="CDD" id="cd16917">
    <property type="entry name" value="HATPase_UhpB-NarQ-NarX-like"/>
    <property type="match status" value="1"/>
</dbReference>
<dbReference type="AlphaFoldDB" id="A0A326UAP5"/>
<evidence type="ECO:0000259" key="12">
    <source>
        <dbReference type="Pfam" id="PF07730"/>
    </source>
</evidence>
<sequence>MSQIKPERQPVAWGWLDTIFYLCCIVGFISSVLTARHLTFPLLLVGIVCTALWATVAFLIDRVGGKMRTLLLLLLTLLSAAILVLALFGLGLNWLTAAACVGIATAVVGWFALLVIAGLGLTGILVMVFLGGSLALGDLGSFLISLFFSFALVKVMRQLIEAHKYSQKLTEALKQSHQELIEANEQLQQYAEKVEEWSTMRERNRIAREIHDSVGHSLTLLAVQLETAIKLEERGDPSLRQELYEARRVAGECLADVRRSVAALRPGTKELLADMVRRLVSEFEVVNKGCEVALDLDELTVEPKAEQKGTLYRCAQEALTNISKHSRANKVLLLLRTDEEQAELTVLDNGDGGGIAISSSGFGLQGMRERVEELQGTFRTGAEPGRGWRVEVRLPMHTDQKRRIH</sequence>
<evidence type="ECO:0000256" key="10">
    <source>
        <dbReference type="SAM" id="Phobius"/>
    </source>
</evidence>
<evidence type="ECO:0000256" key="8">
    <source>
        <dbReference type="ARBA" id="ARBA00023012"/>
    </source>
</evidence>
<dbReference type="EMBL" id="QKUF01000004">
    <property type="protein sequence ID" value="PZW32738.1"/>
    <property type="molecule type" value="Genomic_DNA"/>
</dbReference>
<comment type="caution">
    <text evidence="13">The sequence shown here is derived from an EMBL/GenBank/DDBJ whole genome shotgun (WGS) entry which is preliminary data.</text>
</comment>
<dbReference type="InterPro" id="IPR003594">
    <property type="entry name" value="HATPase_dom"/>
</dbReference>
<dbReference type="InterPro" id="IPR011712">
    <property type="entry name" value="Sig_transdc_His_kin_sub3_dim/P"/>
</dbReference>
<evidence type="ECO:0000313" key="14">
    <source>
        <dbReference type="Proteomes" id="UP000248806"/>
    </source>
</evidence>
<feature type="transmembrane region" description="Helical" evidence="10">
    <location>
        <begin position="39"/>
        <end position="60"/>
    </location>
</feature>
<keyword evidence="10" id="KW-0812">Transmembrane</keyword>
<dbReference type="InterPro" id="IPR050482">
    <property type="entry name" value="Sensor_HK_TwoCompSys"/>
</dbReference>
<proteinExistence type="predicted"/>
<keyword evidence="5" id="KW-0547">Nucleotide-binding</keyword>
<accession>A0A326UAP5</accession>
<evidence type="ECO:0000256" key="1">
    <source>
        <dbReference type="ARBA" id="ARBA00000085"/>
    </source>
</evidence>
<dbReference type="Gene3D" id="3.30.565.10">
    <property type="entry name" value="Histidine kinase-like ATPase, C-terminal domain"/>
    <property type="match status" value="1"/>
</dbReference>
<keyword evidence="4" id="KW-0808">Transferase</keyword>
<evidence type="ECO:0000256" key="5">
    <source>
        <dbReference type="ARBA" id="ARBA00022741"/>
    </source>
</evidence>
<evidence type="ECO:0000259" key="11">
    <source>
        <dbReference type="Pfam" id="PF02518"/>
    </source>
</evidence>
<feature type="transmembrane region" description="Helical" evidence="10">
    <location>
        <begin position="72"/>
        <end position="95"/>
    </location>
</feature>
<keyword evidence="7" id="KW-0067">ATP-binding</keyword>
<dbReference type="GO" id="GO:0046983">
    <property type="term" value="F:protein dimerization activity"/>
    <property type="evidence" value="ECO:0007669"/>
    <property type="project" value="InterPro"/>
</dbReference>
<evidence type="ECO:0000256" key="7">
    <source>
        <dbReference type="ARBA" id="ARBA00022840"/>
    </source>
</evidence>
<reference evidence="13 14" key="1">
    <citation type="submission" date="2018-06" db="EMBL/GenBank/DDBJ databases">
        <title>Genomic Encyclopedia of Archaeal and Bacterial Type Strains, Phase II (KMG-II): from individual species to whole genera.</title>
        <authorList>
            <person name="Goeker M."/>
        </authorList>
    </citation>
    <scope>NUCLEOTIDE SEQUENCE [LARGE SCALE GENOMIC DNA]</scope>
    <source>
        <strain evidence="13 14">ATCC BAA-1881</strain>
    </source>
</reference>
<dbReference type="GO" id="GO:0000155">
    <property type="term" value="F:phosphorelay sensor kinase activity"/>
    <property type="evidence" value="ECO:0007669"/>
    <property type="project" value="InterPro"/>
</dbReference>
<dbReference type="EC" id="2.7.13.3" evidence="2"/>
<keyword evidence="9" id="KW-0175">Coiled coil</keyword>
<dbReference type="PANTHER" id="PTHR24421">
    <property type="entry name" value="NITRATE/NITRITE SENSOR PROTEIN NARX-RELATED"/>
    <property type="match status" value="1"/>
</dbReference>
<dbReference type="PANTHER" id="PTHR24421:SF10">
    <property type="entry name" value="NITRATE_NITRITE SENSOR PROTEIN NARQ"/>
    <property type="match status" value="1"/>
</dbReference>
<dbReference type="SUPFAM" id="SSF55874">
    <property type="entry name" value="ATPase domain of HSP90 chaperone/DNA topoisomerase II/histidine kinase"/>
    <property type="match status" value="1"/>
</dbReference>